<sequence length="48" mass="5495">MYVRVSSEGQVNQGHGLESQETVCRERCQRQQGLEVDVVRVFREEGVS</sequence>
<evidence type="ECO:0000313" key="7">
    <source>
        <dbReference type="Proteomes" id="UP000548067"/>
    </source>
</evidence>
<keyword evidence="2" id="KW-0238">DNA-binding</keyword>
<dbReference type="GO" id="GO:0000150">
    <property type="term" value="F:DNA strand exchange activity"/>
    <property type="evidence" value="ECO:0007669"/>
    <property type="project" value="InterPro"/>
</dbReference>
<dbReference type="InterPro" id="IPR006119">
    <property type="entry name" value="Resolv_N"/>
</dbReference>
<feature type="domain" description="Resolvase/invertase-type recombinase catalytic" evidence="5">
    <location>
        <begin position="1"/>
        <end position="48"/>
    </location>
</feature>
<evidence type="ECO:0000256" key="4">
    <source>
        <dbReference type="PROSITE-ProRule" id="PRU10137"/>
    </source>
</evidence>
<evidence type="ECO:0000256" key="3">
    <source>
        <dbReference type="ARBA" id="ARBA00023172"/>
    </source>
</evidence>
<dbReference type="PROSITE" id="PS51736">
    <property type="entry name" value="RECOMBINASES_3"/>
    <property type="match status" value="1"/>
</dbReference>
<keyword evidence="3" id="KW-0233">DNA recombination</keyword>
<feature type="active site" description="O-(5'-phospho-DNA)-serine intermediate" evidence="4">
    <location>
        <position position="6"/>
    </location>
</feature>
<dbReference type="PROSITE" id="PS00397">
    <property type="entry name" value="RECOMBINASES_1"/>
    <property type="match status" value="1"/>
</dbReference>
<evidence type="ECO:0000313" key="6">
    <source>
        <dbReference type="EMBL" id="NMR34923.1"/>
    </source>
</evidence>
<organism evidence="6 7">
    <name type="scientific">Chryseobacterium aquaticum</name>
    <dbReference type="NCBI Taxonomy" id="452084"/>
    <lineage>
        <taxon>Bacteria</taxon>
        <taxon>Pseudomonadati</taxon>
        <taxon>Bacteroidota</taxon>
        <taxon>Flavobacteriia</taxon>
        <taxon>Flavobacteriales</taxon>
        <taxon>Weeksellaceae</taxon>
        <taxon>Chryseobacterium group</taxon>
        <taxon>Chryseobacterium</taxon>
    </lineage>
</organism>
<dbReference type="InterPro" id="IPR036162">
    <property type="entry name" value="Resolvase-like_N_sf"/>
</dbReference>
<dbReference type="GO" id="GO:0015074">
    <property type="term" value="P:DNA integration"/>
    <property type="evidence" value="ECO:0007669"/>
    <property type="project" value="UniProtKB-KW"/>
</dbReference>
<dbReference type="EMBL" id="JABCJF010000006">
    <property type="protein sequence ID" value="NMR34923.1"/>
    <property type="molecule type" value="Genomic_DNA"/>
</dbReference>
<evidence type="ECO:0000256" key="1">
    <source>
        <dbReference type="ARBA" id="ARBA00022908"/>
    </source>
</evidence>
<dbReference type="Gene3D" id="3.40.50.1390">
    <property type="entry name" value="Resolvase, N-terminal catalytic domain"/>
    <property type="match status" value="1"/>
</dbReference>
<gene>
    <name evidence="6" type="ORF">HIO71_12075</name>
</gene>
<dbReference type="Proteomes" id="UP000548067">
    <property type="component" value="Unassembled WGS sequence"/>
</dbReference>
<dbReference type="RefSeq" id="WP_169321826.1">
    <property type="nucleotide sequence ID" value="NZ_JABCJF010000006.1"/>
</dbReference>
<evidence type="ECO:0000259" key="5">
    <source>
        <dbReference type="PROSITE" id="PS51736"/>
    </source>
</evidence>
<comment type="caution">
    <text evidence="6">The sequence shown here is derived from an EMBL/GenBank/DDBJ whole genome shotgun (WGS) entry which is preliminary data.</text>
</comment>
<dbReference type="GO" id="GO:0003677">
    <property type="term" value="F:DNA binding"/>
    <property type="evidence" value="ECO:0007669"/>
    <property type="project" value="UniProtKB-KW"/>
</dbReference>
<evidence type="ECO:0000256" key="2">
    <source>
        <dbReference type="ARBA" id="ARBA00023125"/>
    </source>
</evidence>
<keyword evidence="1" id="KW-0229">DNA integration</keyword>
<name>A0A848NBT4_9FLAO</name>
<proteinExistence type="predicted"/>
<dbReference type="InterPro" id="IPR006118">
    <property type="entry name" value="Recombinase_CS"/>
</dbReference>
<protein>
    <submittedName>
        <fullName evidence="6">Recombinase family protein</fullName>
    </submittedName>
</protein>
<reference evidence="6 7" key="1">
    <citation type="submission" date="2020-04" db="EMBL/GenBank/DDBJ databases">
        <title>Genome analysis and antimicrobial resistance characteristics of Chryseobacterium aquaticum isolated from farmed salmonids.</title>
        <authorList>
            <person name="Saticioglu I.B."/>
            <person name="Duman M."/>
            <person name="Altun S."/>
        </authorList>
    </citation>
    <scope>NUCLEOTIDE SEQUENCE [LARGE SCALE GENOMIC DNA]</scope>
    <source>
        <strain evidence="6 7">C-174</strain>
    </source>
</reference>
<accession>A0A848NBT4</accession>
<dbReference type="AlphaFoldDB" id="A0A848NBT4"/>
<dbReference type="Pfam" id="PF00239">
    <property type="entry name" value="Resolvase"/>
    <property type="match status" value="1"/>
</dbReference>